<protein>
    <submittedName>
        <fullName evidence="1">Uncharacterized protein</fullName>
    </submittedName>
</protein>
<accession>A0A4Y2V5W9</accession>
<evidence type="ECO:0000313" key="2">
    <source>
        <dbReference type="Proteomes" id="UP000499080"/>
    </source>
</evidence>
<reference evidence="1 2" key="1">
    <citation type="journal article" date="2019" name="Sci. Rep.">
        <title>Orb-weaving spider Araneus ventricosus genome elucidates the spidroin gene catalogue.</title>
        <authorList>
            <person name="Kono N."/>
            <person name="Nakamura H."/>
            <person name="Ohtoshi R."/>
            <person name="Moran D.A.P."/>
            <person name="Shinohara A."/>
            <person name="Yoshida Y."/>
            <person name="Fujiwara M."/>
            <person name="Mori M."/>
            <person name="Tomita M."/>
            <person name="Arakawa K."/>
        </authorList>
    </citation>
    <scope>NUCLEOTIDE SEQUENCE [LARGE SCALE GENOMIC DNA]</scope>
</reference>
<sequence>MSKRRLLSIDEEVEYLSLSDEELADDIDSDMKSSCNLSLSNSSTKDGSDNVEEIAEGDEAIKWSHFSVSQASVLMSIG</sequence>
<comment type="caution">
    <text evidence="1">The sequence shown here is derived from an EMBL/GenBank/DDBJ whole genome shotgun (WGS) entry which is preliminary data.</text>
</comment>
<dbReference type="EMBL" id="BGPR01043332">
    <property type="protein sequence ID" value="GBO19912.1"/>
    <property type="molecule type" value="Genomic_DNA"/>
</dbReference>
<evidence type="ECO:0000313" key="1">
    <source>
        <dbReference type="EMBL" id="GBO19912.1"/>
    </source>
</evidence>
<proteinExistence type="predicted"/>
<dbReference type="AlphaFoldDB" id="A0A4Y2V5W9"/>
<organism evidence="1 2">
    <name type="scientific">Araneus ventricosus</name>
    <name type="common">Orbweaver spider</name>
    <name type="synonym">Epeira ventricosa</name>
    <dbReference type="NCBI Taxonomy" id="182803"/>
    <lineage>
        <taxon>Eukaryota</taxon>
        <taxon>Metazoa</taxon>
        <taxon>Ecdysozoa</taxon>
        <taxon>Arthropoda</taxon>
        <taxon>Chelicerata</taxon>
        <taxon>Arachnida</taxon>
        <taxon>Araneae</taxon>
        <taxon>Araneomorphae</taxon>
        <taxon>Entelegynae</taxon>
        <taxon>Araneoidea</taxon>
        <taxon>Araneidae</taxon>
        <taxon>Araneus</taxon>
    </lineage>
</organism>
<keyword evidence="2" id="KW-1185">Reference proteome</keyword>
<gene>
    <name evidence="1" type="ORF">AVEN_75168_1</name>
</gene>
<name>A0A4Y2V5W9_ARAVE</name>
<dbReference type="Proteomes" id="UP000499080">
    <property type="component" value="Unassembled WGS sequence"/>
</dbReference>